<evidence type="ECO:0000256" key="1">
    <source>
        <dbReference type="ARBA" id="ARBA00004442"/>
    </source>
</evidence>
<dbReference type="InterPro" id="IPR012944">
    <property type="entry name" value="SusD_RagB_dom"/>
</dbReference>
<dbReference type="InterPro" id="IPR006311">
    <property type="entry name" value="TAT_signal"/>
</dbReference>
<name>A0A317EP06_9SPHI</name>
<keyword evidence="9" id="KW-1185">Reference proteome</keyword>
<dbReference type="AlphaFoldDB" id="A0A317EP06"/>
<dbReference type="RefSeq" id="WP_109924031.1">
    <property type="nucleotide sequence ID" value="NZ_QGNZ01000001.1"/>
</dbReference>
<dbReference type="Proteomes" id="UP000245379">
    <property type="component" value="Unassembled WGS sequence"/>
</dbReference>
<comment type="caution">
    <text evidence="8">The sequence shown here is derived from an EMBL/GenBank/DDBJ whole genome shotgun (WGS) entry which is preliminary data.</text>
</comment>
<dbReference type="SUPFAM" id="SSF48452">
    <property type="entry name" value="TPR-like"/>
    <property type="match status" value="1"/>
</dbReference>
<evidence type="ECO:0000256" key="3">
    <source>
        <dbReference type="ARBA" id="ARBA00022729"/>
    </source>
</evidence>
<evidence type="ECO:0000313" key="9">
    <source>
        <dbReference type="Proteomes" id="UP000245379"/>
    </source>
</evidence>
<reference evidence="8 9" key="1">
    <citation type="submission" date="2018-05" db="EMBL/GenBank/DDBJ databases">
        <title>Pedobacter paludis sp. nov., isolated from wetland soil.</title>
        <authorList>
            <person name="Zhang Y."/>
            <person name="Wang G."/>
        </authorList>
    </citation>
    <scope>NUCLEOTIDE SEQUENCE [LARGE SCALE GENOMIC DNA]</scope>
    <source>
        <strain evidence="8 9">KCTC22721</strain>
    </source>
</reference>
<feature type="domain" description="RagB/SusD" evidence="6">
    <location>
        <begin position="309"/>
        <end position="569"/>
    </location>
</feature>
<sequence length="569" mass="63348">MKNQNQYMNSRRSFLRSTGMLGAAAMIPSFFLSACKKDFLDRQPLDSVTDISFWKTEEQLKLAVNACYNNLRGNNTIAMENMGDNTIYPPNSEYQAISAGNYDFTTGTINSEWVNLYAAIRRCNHFMENYTKATGISATVLAGYAGQVQFLRAFMYSYLIFLFGDVPLITKTLDIGDEEVYGPRNKRTEVLDFVLADLDAAAAALPTTYASATDLGRITKGAALAWKARVALFFEQWDIAETASKAVMDLNVYALYTAGGTAKAYNDLFTYKGKLSAGANKETILARPYVAGVSVHNTSREIQVPDQTSRYSPTKSLVDSYLCTDGLPIDKSPLYSETTYANIFKNRDPRMAQTILSPGSAWGGQDDGDADATSNSIFNTPKWNADKKGCITGTGYYFTKYVEIPAVGVVSQDSNDIHHIRYAEVLLIHAEAKLEKGTLTQADLDKTINLLRDRVGMKRMVITELAAAGLDLRTEIRRERRVELALEGQRYYDIMRWKAGELLAQDVRGMKKSLVETFNQQYVATIATDASGYFVVNTGRRFVAPKNYLWPIPITQLQKNPALGQNPGW</sequence>
<dbReference type="Pfam" id="PF14322">
    <property type="entry name" value="SusD-like_3"/>
    <property type="match status" value="1"/>
</dbReference>
<evidence type="ECO:0000313" key="8">
    <source>
        <dbReference type="EMBL" id="PWS28600.1"/>
    </source>
</evidence>
<proteinExistence type="inferred from homology"/>
<evidence type="ECO:0000256" key="4">
    <source>
        <dbReference type="ARBA" id="ARBA00023136"/>
    </source>
</evidence>
<dbReference type="OrthoDB" id="5694214at2"/>
<feature type="domain" description="SusD-like N-terminal" evidence="7">
    <location>
        <begin position="38"/>
        <end position="232"/>
    </location>
</feature>
<dbReference type="GO" id="GO:0009279">
    <property type="term" value="C:cell outer membrane"/>
    <property type="evidence" value="ECO:0007669"/>
    <property type="project" value="UniProtKB-SubCell"/>
</dbReference>
<accession>A0A317EP06</accession>
<dbReference type="Gene3D" id="1.25.40.390">
    <property type="match status" value="1"/>
</dbReference>
<dbReference type="PROSITE" id="PS51257">
    <property type="entry name" value="PROKAR_LIPOPROTEIN"/>
    <property type="match status" value="1"/>
</dbReference>
<dbReference type="Pfam" id="PF07980">
    <property type="entry name" value="SusD_RagB"/>
    <property type="match status" value="1"/>
</dbReference>
<dbReference type="PROSITE" id="PS51318">
    <property type="entry name" value="TAT"/>
    <property type="match status" value="1"/>
</dbReference>
<evidence type="ECO:0000259" key="7">
    <source>
        <dbReference type="Pfam" id="PF14322"/>
    </source>
</evidence>
<comment type="subcellular location">
    <subcellularLocation>
        <location evidence="1">Cell outer membrane</location>
    </subcellularLocation>
</comment>
<gene>
    <name evidence="8" type="ORF">DHW03_01750</name>
</gene>
<keyword evidence="5" id="KW-0998">Cell outer membrane</keyword>
<dbReference type="InterPro" id="IPR011990">
    <property type="entry name" value="TPR-like_helical_dom_sf"/>
</dbReference>
<evidence type="ECO:0000259" key="6">
    <source>
        <dbReference type="Pfam" id="PF07980"/>
    </source>
</evidence>
<keyword evidence="4" id="KW-0472">Membrane</keyword>
<dbReference type="InterPro" id="IPR033985">
    <property type="entry name" value="SusD-like_N"/>
</dbReference>
<comment type="similarity">
    <text evidence="2">Belongs to the SusD family.</text>
</comment>
<evidence type="ECO:0000256" key="2">
    <source>
        <dbReference type="ARBA" id="ARBA00006275"/>
    </source>
</evidence>
<dbReference type="EMBL" id="QGNZ01000001">
    <property type="protein sequence ID" value="PWS28600.1"/>
    <property type="molecule type" value="Genomic_DNA"/>
</dbReference>
<organism evidence="8 9">
    <name type="scientific">Pedobacter yonginense</name>
    <dbReference type="NCBI Taxonomy" id="651869"/>
    <lineage>
        <taxon>Bacteria</taxon>
        <taxon>Pseudomonadati</taxon>
        <taxon>Bacteroidota</taxon>
        <taxon>Sphingobacteriia</taxon>
        <taxon>Sphingobacteriales</taxon>
        <taxon>Sphingobacteriaceae</taxon>
        <taxon>Pedobacter</taxon>
    </lineage>
</organism>
<keyword evidence="3" id="KW-0732">Signal</keyword>
<protein>
    <submittedName>
        <fullName evidence="8">RagB/SusD family nutrient uptake outer membrane protein</fullName>
    </submittedName>
</protein>
<evidence type="ECO:0000256" key="5">
    <source>
        <dbReference type="ARBA" id="ARBA00023237"/>
    </source>
</evidence>